<evidence type="ECO:0000313" key="3">
    <source>
        <dbReference type="Proteomes" id="UP000034086"/>
    </source>
</evidence>
<organism evidence="2 3">
    <name type="scientific">Candidatus Woesebacteria bacterium GW2011_GWE1_45_18</name>
    <dbReference type="NCBI Taxonomy" id="1618598"/>
    <lineage>
        <taxon>Bacteria</taxon>
        <taxon>Candidatus Woeseibacteriota</taxon>
    </lineage>
</organism>
<evidence type="ECO:0000259" key="1">
    <source>
        <dbReference type="PROSITE" id="PS51462"/>
    </source>
</evidence>
<dbReference type="EMBL" id="LCKQ01000006">
    <property type="protein sequence ID" value="KKU03980.1"/>
    <property type="molecule type" value="Genomic_DNA"/>
</dbReference>
<protein>
    <submittedName>
        <fullName evidence="2">NUDIX hydrolase</fullName>
    </submittedName>
</protein>
<dbReference type="PANTHER" id="PTHR43736:SF1">
    <property type="entry name" value="DIHYDRONEOPTERIN TRIPHOSPHATE DIPHOSPHATASE"/>
    <property type="match status" value="1"/>
</dbReference>
<dbReference type="PROSITE" id="PS51462">
    <property type="entry name" value="NUDIX"/>
    <property type="match status" value="1"/>
</dbReference>
<sequence length="146" mass="16872">MAGERFTLRTAVYLILLKNDKVLLPRRFNTGWMDGKYSLIAGHLDGNESVFDSMLREATEEAGIKITKKDLIPVKVLHRKSSDNEYVDFFFLAKHWEGEPSIQEPNKCDDMSWFSISHLPENILPYVKEVIQTYKDNVSFIESGWA</sequence>
<reference evidence="2 3" key="1">
    <citation type="journal article" date="2015" name="Nature">
        <title>rRNA introns, odd ribosomes, and small enigmatic genomes across a large radiation of phyla.</title>
        <authorList>
            <person name="Brown C.T."/>
            <person name="Hug L.A."/>
            <person name="Thomas B.C."/>
            <person name="Sharon I."/>
            <person name="Castelle C.J."/>
            <person name="Singh A."/>
            <person name="Wilkins M.J."/>
            <person name="Williams K.H."/>
            <person name="Banfield J.F."/>
        </authorList>
    </citation>
    <scope>NUCLEOTIDE SEQUENCE [LARGE SCALE GENOMIC DNA]</scope>
</reference>
<gene>
    <name evidence="2" type="ORF">UX03_C0006G0010</name>
</gene>
<dbReference type="InterPro" id="IPR015797">
    <property type="entry name" value="NUDIX_hydrolase-like_dom_sf"/>
</dbReference>
<dbReference type="InterPro" id="IPR000086">
    <property type="entry name" value="NUDIX_hydrolase_dom"/>
</dbReference>
<dbReference type="Proteomes" id="UP000034086">
    <property type="component" value="Unassembled WGS sequence"/>
</dbReference>
<accession>A0A0G1Q5R7</accession>
<evidence type="ECO:0000313" key="2">
    <source>
        <dbReference type="EMBL" id="KKU03980.1"/>
    </source>
</evidence>
<dbReference type="AlphaFoldDB" id="A0A0G1Q5R7"/>
<name>A0A0G1Q5R7_9BACT</name>
<keyword evidence="2" id="KW-0378">Hydrolase</keyword>
<dbReference type="Gene3D" id="3.90.79.10">
    <property type="entry name" value="Nucleoside Triphosphate Pyrophosphohydrolase"/>
    <property type="match status" value="1"/>
</dbReference>
<proteinExistence type="predicted"/>
<comment type="caution">
    <text evidence="2">The sequence shown here is derived from an EMBL/GenBank/DDBJ whole genome shotgun (WGS) entry which is preliminary data.</text>
</comment>
<dbReference type="Pfam" id="PF00293">
    <property type="entry name" value="NUDIX"/>
    <property type="match status" value="1"/>
</dbReference>
<dbReference type="GO" id="GO:0016787">
    <property type="term" value="F:hydrolase activity"/>
    <property type="evidence" value="ECO:0007669"/>
    <property type="project" value="UniProtKB-KW"/>
</dbReference>
<dbReference type="SUPFAM" id="SSF55811">
    <property type="entry name" value="Nudix"/>
    <property type="match status" value="1"/>
</dbReference>
<feature type="domain" description="Nudix hydrolase" evidence="1">
    <location>
        <begin position="7"/>
        <end position="139"/>
    </location>
</feature>
<dbReference type="CDD" id="cd04683">
    <property type="entry name" value="NUDIX_Hydrolase"/>
    <property type="match status" value="1"/>
</dbReference>
<dbReference type="PANTHER" id="PTHR43736">
    <property type="entry name" value="ADP-RIBOSE PYROPHOSPHATASE"/>
    <property type="match status" value="1"/>
</dbReference>